<evidence type="ECO:0000256" key="6">
    <source>
        <dbReference type="ARBA" id="ARBA00023268"/>
    </source>
</evidence>
<organism evidence="9 10">
    <name type="scientific">Euphydryas editha</name>
    <name type="common">Edith's checkerspot</name>
    <dbReference type="NCBI Taxonomy" id="104508"/>
    <lineage>
        <taxon>Eukaryota</taxon>
        <taxon>Metazoa</taxon>
        <taxon>Ecdysozoa</taxon>
        <taxon>Arthropoda</taxon>
        <taxon>Hexapoda</taxon>
        <taxon>Insecta</taxon>
        <taxon>Pterygota</taxon>
        <taxon>Neoptera</taxon>
        <taxon>Endopterygota</taxon>
        <taxon>Lepidoptera</taxon>
        <taxon>Glossata</taxon>
        <taxon>Ditrysia</taxon>
        <taxon>Papilionoidea</taxon>
        <taxon>Nymphalidae</taxon>
        <taxon>Nymphalinae</taxon>
        <taxon>Euphydryas</taxon>
    </lineage>
</organism>
<dbReference type="Pfam" id="PF00078">
    <property type="entry name" value="RVT_1"/>
    <property type="match status" value="1"/>
</dbReference>
<evidence type="ECO:0000313" key="10">
    <source>
        <dbReference type="Proteomes" id="UP001153954"/>
    </source>
</evidence>
<dbReference type="SUPFAM" id="SSF53098">
    <property type="entry name" value="Ribonuclease H-like"/>
    <property type="match status" value="1"/>
</dbReference>
<dbReference type="GO" id="GO:0042575">
    <property type="term" value="C:DNA polymerase complex"/>
    <property type="evidence" value="ECO:0007669"/>
    <property type="project" value="UniProtKB-ARBA"/>
</dbReference>
<dbReference type="InterPro" id="IPR012337">
    <property type="entry name" value="RNaseH-like_sf"/>
</dbReference>
<accession>A0AAU9TJ57</accession>
<dbReference type="PANTHER" id="PTHR37984:SF5">
    <property type="entry name" value="PROTEIN NYNRIN-LIKE"/>
    <property type="match status" value="1"/>
</dbReference>
<dbReference type="InterPro" id="IPR001584">
    <property type="entry name" value="Integrase_cat-core"/>
</dbReference>
<gene>
    <name evidence="9" type="ORF">EEDITHA_LOCUS3290</name>
</gene>
<evidence type="ECO:0000256" key="3">
    <source>
        <dbReference type="ARBA" id="ARBA00022695"/>
    </source>
</evidence>
<evidence type="ECO:0000313" key="9">
    <source>
        <dbReference type="EMBL" id="CAH2086983.1"/>
    </source>
</evidence>
<dbReference type="EC" id="2.7.7.49" evidence="1"/>
<dbReference type="CDD" id="cd09274">
    <property type="entry name" value="RNase_HI_RT_Ty3"/>
    <property type="match status" value="1"/>
</dbReference>
<dbReference type="Gene3D" id="3.10.10.10">
    <property type="entry name" value="HIV Type 1 Reverse Transcriptase, subunit A, domain 1"/>
    <property type="match status" value="1"/>
</dbReference>
<evidence type="ECO:0000256" key="4">
    <source>
        <dbReference type="ARBA" id="ARBA00022722"/>
    </source>
</evidence>
<feature type="domain" description="Reverse transcriptase" evidence="7">
    <location>
        <begin position="471"/>
        <end position="653"/>
    </location>
</feature>
<keyword evidence="6" id="KW-0511">Multifunctional enzyme</keyword>
<dbReference type="InterPro" id="IPR041577">
    <property type="entry name" value="RT_RNaseH_2"/>
</dbReference>
<dbReference type="GO" id="GO:0003964">
    <property type="term" value="F:RNA-directed DNA polymerase activity"/>
    <property type="evidence" value="ECO:0007669"/>
    <property type="project" value="UniProtKB-EC"/>
</dbReference>
<dbReference type="PROSITE" id="PS50994">
    <property type="entry name" value="INTEGRASE"/>
    <property type="match status" value="1"/>
</dbReference>
<dbReference type="InterPro" id="IPR021109">
    <property type="entry name" value="Peptidase_aspartic_dom_sf"/>
</dbReference>
<dbReference type="PROSITE" id="PS50878">
    <property type="entry name" value="RT_POL"/>
    <property type="match status" value="1"/>
</dbReference>
<dbReference type="Gene3D" id="2.40.70.10">
    <property type="entry name" value="Acid Proteases"/>
    <property type="match status" value="1"/>
</dbReference>
<dbReference type="Pfam" id="PF17921">
    <property type="entry name" value="Integrase_H2C2"/>
    <property type="match status" value="1"/>
</dbReference>
<sequence length="1277" mass="149686">MEKLRFTFAVLAASDKKTNVICITSIETPDGHLFDIPDDLKLASKHTGITTLDVFTKIKNSLKQRHQTRKVWIPLTKELKKIYLDECENVQFGDQYLDEINNEIKSSSNKYSTEIENKNFGKIAERFLLEKFSGKTSNVNQWINEFEKECTRFEILRDAEKIEILKYLLEKQCLDWYTISTEWIIWKTNFCETYGNRGWSQVKYAFRFKYQGGSLLEYATKKERLLLEINKEIDTQTMINLIVMGLPNDIMYKMDKESIISTANLYKEIGSNVSLINSKLLRIKKEEKNEKNNANLITINGVKNTKGLTTINIKIFDIEKKIDVYIVDGKDFKYDFLIGLDMIKEFNLIQNENLEVTQKTQNNFTKEELYNKNKCNDNEDKRNNFINFNEHVKEEEFTMNLSHLNNQQKSEINKLIDKYKSSFAKDKYDIGTVKDYEARIDLIVDKYCSKRPYKCSIEDKLEIEEQVRKLLERDLIEESYSPFAAPVTLAYKKEDNKKTRLCIDFRDLNKIVVPQAQPFPLIEDLVIKTRNCKYFSTFDINSAFWSIPLRIEDRKKTAFVTQEGHYQWTCLPFGLKTSSAIFQRILSSILRKHKLTDFTVNYIDDILIYSKSYSEHINHISQVLEAIKKEGLRLKFTKCTFASNSVKYLGHIIQENTVRPVRDNLISIRNFPTPKTQKHIRQLLGKINFYREYIPNSSIILEPLHNLLRKNQKFIWSTDCQEAFEKIKQLLCSQPILEIFDQNLPINIYTDASLEGIGAVLKQVQPNKKEKPVAYFSKKLNEVQKKKKAIYLECLAIKEAIKYWQYWLIGKKFTVYSDHKPLENLNIKSRTDEELGELTYYLSQYNFTIKYSPGKKNLEADCLSRNPVLEANNDIDEQLKIINLITLDDIITDQERNEYIKKHKHNLIHRDKIYYKRVNNQEKIILSEEFSINFLKDIHENMCHIGIKQMQKKIGKCYTAKNLTKNINDLCKKCEVCLKNKTRGLIKYGSMSQLGPASKPLEIVSIDTIGGFGGSRSTKKYLHLLVDHFTRYAYIITSKTQSAKDFIKLINKVPNCNEIDMVLTDQYPGLNSKEFKDFLNEKSITLIFTAVNSPFSNGLNERLNQTIINKIRCKINEKQNTKAWTTIAHNCVDRYNNTEHTVTGFTPRYLLEGIDLLFIPNELIIKKRAEDWIKDRKIAFERSVKSHEYNKMIFDKYRTYHKFNEGEMVYVENGHKLNRKKLDELRIGPFKINKKISESIYEVNTGHRKLESNLFHITKLIPVPSEEDNGEMSEEIS</sequence>
<evidence type="ECO:0000256" key="2">
    <source>
        <dbReference type="ARBA" id="ARBA00022679"/>
    </source>
</evidence>
<keyword evidence="2" id="KW-0808">Transferase</keyword>
<dbReference type="InterPro" id="IPR041588">
    <property type="entry name" value="Integrase_H2C2"/>
</dbReference>
<dbReference type="CDD" id="cd01647">
    <property type="entry name" value="RT_LTR"/>
    <property type="match status" value="1"/>
</dbReference>
<keyword evidence="5" id="KW-0378">Hydrolase</keyword>
<dbReference type="FunFam" id="3.30.70.270:FF:000026">
    <property type="entry name" value="Transposon Ty3-G Gag-Pol polyprotein"/>
    <property type="match status" value="1"/>
</dbReference>
<keyword evidence="3" id="KW-0548">Nucleotidyltransferase</keyword>
<feature type="domain" description="Integrase catalytic" evidence="8">
    <location>
        <begin position="996"/>
        <end position="1155"/>
    </location>
</feature>
<keyword evidence="10" id="KW-1185">Reference proteome</keyword>
<evidence type="ECO:0000256" key="1">
    <source>
        <dbReference type="ARBA" id="ARBA00012493"/>
    </source>
</evidence>
<reference evidence="9" key="1">
    <citation type="submission" date="2022-03" db="EMBL/GenBank/DDBJ databases">
        <authorList>
            <person name="Tunstrom K."/>
        </authorList>
    </citation>
    <scope>NUCLEOTIDE SEQUENCE</scope>
</reference>
<keyword evidence="4" id="KW-0540">Nuclease</keyword>
<dbReference type="Gene3D" id="1.10.340.70">
    <property type="match status" value="1"/>
</dbReference>
<evidence type="ECO:0000259" key="8">
    <source>
        <dbReference type="PROSITE" id="PS50994"/>
    </source>
</evidence>
<dbReference type="AlphaFoldDB" id="A0AAU9TJ57"/>
<dbReference type="Pfam" id="PF17919">
    <property type="entry name" value="RT_RNaseH_2"/>
    <property type="match status" value="1"/>
</dbReference>
<dbReference type="InterPro" id="IPR050951">
    <property type="entry name" value="Retrovirus_Pol_polyprotein"/>
</dbReference>
<dbReference type="InterPro" id="IPR000477">
    <property type="entry name" value="RT_dom"/>
</dbReference>
<dbReference type="Proteomes" id="UP001153954">
    <property type="component" value="Unassembled WGS sequence"/>
</dbReference>
<keyword evidence="5" id="KW-0255">Endonuclease</keyword>
<protein>
    <recommendedName>
        <fullName evidence="1">RNA-directed DNA polymerase</fullName>
        <ecNumber evidence="1">2.7.7.49</ecNumber>
    </recommendedName>
</protein>
<dbReference type="InterPro" id="IPR043128">
    <property type="entry name" value="Rev_trsase/Diguanyl_cyclase"/>
</dbReference>
<dbReference type="EMBL" id="CAKOGL010000005">
    <property type="protein sequence ID" value="CAH2086983.1"/>
    <property type="molecule type" value="Genomic_DNA"/>
</dbReference>
<dbReference type="InterPro" id="IPR036397">
    <property type="entry name" value="RNaseH_sf"/>
</dbReference>
<proteinExistence type="predicted"/>
<dbReference type="GO" id="GO:0015074">
    <property type="term" value="P:DNA integration"/>
    <property type="evidence" value="ECO:0007669"/>
    <property type="project" value="InterPro"/>
</dbReference>
<comment type="caution">
    <text evidence="9">The sequence shown here is derived from an EMBL/GenBank/DDBJ whole genome shotgun (WGS) entry which is preliminary data.</text>
</comment>
<dbReference type="GO" id="GO:0004519">
    <property type="term" value="F:endonuclease activity"/>
    <property type="evidence" value="ECO:0007669"/>
    <property type="project" value="UniProtKB-KW"/>
</dbReference>
<dbReference type="PANTHER" id="PTHR37984">
    <property type="entry name" value="PROTEIN CBG26694"/>
    <property type="match status" value="1"/>
</dbReference>
<dbReference type="GO" id="GO:0003676">
    <property type="term" value="F:nucleic acid binding"/>
    <property type="evidence" value="ECO:0007669"/>
    <property type="project" value="InterPro"/>
</dbReference>
<evidence type="ECO:0000259" key="7">
    <source>
        <dbReference type="PROSITE" id="PS50878"/>
    </source>
</evidence>
<dbReference type="SUPFAM" id="SSF56672">
    <property type="entry name" value="DNA/RNA polymerases"/>
    <property type="match status" value="1"/>
</dbReference>
<dbReference type="Gene3D" id="3.30.420.10">
    <property type="entry name" value="Ribonuclease H-like superfamily/Ribonuclease H"/>
    <property type="match status" value="1"/>
</dbReference>
<dbReference type="InterPro" id="IPR043502">
    <property type="entry name" value="DNA/RNA_pol_sf"/>
</dbReference>
<name>A0AAU9TJ57_EUPED</name>
<dbReference type="Gene3D" id="3.30.70.270">
    <property type="match status" value="2"/>
</dbReference>
<evidence type="ECO:0000256" key="5">
    <source>
        <dbReference type="ARBA" id="ARBA00022759"/>
    </source>
</evidence>